<dbReference type="AlphaFoldDB" id="A0A140F2Z5"/>
<evidence type="ECO:0000313" key="1">
    <source>
        <dbReference type="EMBL" id="AML60779.1"/>
    </source>
</evidence>
<sequence>MISFGQFLILFVIFFLLFGDVRNIFNKLILLFVNFRSFFKKSSSDEDSQKKS</sequence>
<gene>
    <name evidence="1" type="primary">tatA</name>
</gene>
<dbReference type="EMBL" id="KU501222">
    <property type="protein sequence ID" value="AML60779.1"/>
    <property type="molecule type" value="Genomic_DNA"/>
</dbReference>
<name>A0A140F2Z5_9STRA</name>
<accession>A0A140F2Z5</accession>
<geneLocation type="mitochondrion" evidence="1"/>
<proteinExistence type="predicted"/>
<organism evidence="1">
    <name type="scientific">Monodopsis sp. MarTras21</name>
    <dbReference type="NCBI Taxonomy" id="1745953"/>
    <lineage>
        <taxon>Eukaryota</taxon>
        <taxon>Sar</taxon>
        <taxon>Stramenopiles</taxon>
        <taxon>Ochrophyta</taxon>
        <taxon>Eustigmatophyceae</taxon>
        <taxon>Eustigmatales</taxon>
        <taxon>Monodopsidaceae</taxon>
        <taxon>Monodopsis</taxon>
    </lineage>
</organism>
<keyword evidence="1" id="KW-0496">Mitochondrion</keyword>
<protein>
    <submittedName>
        <fullName evidence="1">Sec-independent protein secretion pathway component</fullName>
    </submittedName>
</protein>
<reference evidence="1" key="1">
    <citation type="journal article" date="2016" name="Genome Biol. Evol.">
        <title>A Comparative Analysis of Mitochondrial Genomes in Eustigmatophyte Algae.</title>
        <authorList>
            <person name="Sevcikova T."/>
            <person name="Klimes V."/>
            <person name="Zbrankova V."/>
            <person name="Strnad H."/>
            <person name="Hroudova M."/>
            <person name="Vlcek C."/>
            <person name="Elias M."/>
        </authorList>
    </citation>
    <scope>NUCLEOTIDE SEQUENCE</scope>
    <source>
        <strain evidence="1">MarTras 21</strain>
    </source>
</reference>